<organism evidence="1 2">
    <name type="scientific">Acrobeloides nanus</name>
    <dbReference type="NCBI Taxonomy" id="290746"/>
    <lineage>
        <taxon>Eukaryota</taxon>
        <taxon>Metazoa</taxon>
        <taxon>Ecdysozoa</taxon>
        <taxon>Nematoda</taxon>
        <taxon>Chromadorea</taxon>
        <taxon>Rhabditida</taxon>
        <taxon>Tylenchina</taxon>
        <taxon>Cephalobomorpha</taxon>
        <taxon>Cephaloboidea</taxon>
        <taxon>Cephalobidae</taxon>
        <taxon>Acrobeloides</taxon>
    </lineage>
</organism>
<dbReference type="AlphaFoldDB" id="A0A914CJ22"/>
<name>A0A914CJ22_9BILA</name>
<dbReference type="WBParaSite" id="ACRNAN_scaffold1116.g10730.t1">
    <property type="protein sequence ID" value="ACRNAN_scaffold1116.g10730.t1"/>
    <property type="gene ID" value="ACRNAN_scaffold1116.g10730"/>
</dbReference>
<protein>
    <submittedName>
        <fullName evidence="2">Uncharacterized protein</fullName>
    </submittedName>
</protein>
<evidence type="ECO:0000313" key="2">
    <source>
        <dbReference type="WBParaSite" id="ACRNAN_scaffold1116.g10730.t1"/>
    </source>
</evidence>
<sequence length="132" mass="15236">MKKEDPEQVFYEFSSYFLLKDNIEPISIEGSNFFKTLPSEHNASNINTNLFVGIISKPDEIDRRNAIRLKVPNLLINTSIIFLLGEVEVTQYSPFSPIKYKKSTCDSQVDREATRPIWQVKQRWVRGSIPLG</sequence>
<evidence type="ECO:0000313" key="1">
    <source>
        <dbReference type="Proteomes" id="UP000887540"/>
    </source>
</evidence>
<accession>A0A914CJ22</accession>
<keyword evidence="1" id="KW-1185">Reference proteome</keyword>
<reference evidence="2" key="1">
    <citation type="submission" date="2022-11" db="UniProtKB">
        <authorList>
            <consortium name="WormBaseParasite"/>
        </authorList>
    </citation>
    <scope>IDENTIFICATION</scope>
</reference>
<dbReference type="Proteomes" id="UP000887540">
    <property type="component" value="Unplaced"/>
</dbReference>
<proteinExistence type="predicted"/>